<dbReference type="PANTHER" id="PTHR10000">
    <property type="entry name" value="PHOSPHOSERINE PHOSPHATASE"/>
    <property type="match status" value="1"/>
</dbReference>
<dbReference type="InterPro" id="IPR023214">
    <property type="entry name" value="HAD_sf"/>
</dbReference>
<evidence type="ECO:0000313" key="1">
    <source>
        <dbReference type="EMBL" id="PKY98438.1"/>
    </source>
</evidence>
<gene>
    <name evidence="1" type="ORF">CYJ26_07540</name>
</gene>
<dbReference type="RefSeq" id="WP_101638227.1">
    <property type="nucleotide sequence ID" value="NZ_PKHA01000007.1"/>
</dbReference>
<dbReference type="NCBIfam" id="TIGR01484">
    <property type="entry name" value="HAD-SF-IIB"/>
    <property type="match status" value="1"/>
</dbReference>
<name>A0A2I1KS49_9ACTO</name>
<dbReference type="GeneID" id="81708781"/>
<dbReference type="InterPro" id="IPR036412">
    <property type="entry name" value="HAD-like_sf"/>
</dbReference>
<sequence>MSEQPMLLVTDLDGTLVRERDVDPRDARALLRWQEAGNLLAVATGRSVTLARLAVADASAAAEVALRPDFVICASGTTLLDADGQVLRSQTIPPQEVTRAVDYLSTRQDCAVVATTLEGDYLLHNPFAGREDSFNRFAASFYTTIPAQDAAGLAVTSMPVRVPDDALADALAAELERRSGGAISVPRSIQYLDLVPAGQDKGAAVRHLRQVLAERGVTLSRTVAVGDSWNDIPMFAVADHAYAMADGAAGARRAALEGGGSLTQGLADIVDREL</sequence>
<dbReference type="AlphaFoldDB" id="A0A2I1KS49"/>
<evidence type="ECO:0000313" key="2">
    <source>
        <dbReference type="Proteomes" id="UP000234778"/>
    </source>
</evidence>
<dbReference type="Gene3D" id="3.40.50.1000">
    <property type="entry name" value="HAD superfamily/HAD-like"/>
    <property type="match status" value="1"/>
</dbReference>
<dbReference type="GO" id="GO:0000287">
    <property type="term" value="F:magnesium ion binding"/>
    <property type="evidence" value="ECO:0007669"/>
    <property type="project" value="TreeGrafter"/>
</dbReference>
<reference evidence="1 2" key="1">
    <citation type="submission" date="2017-12" db="EMBL/GenBank/DDBJ databases">
        <title>Phylogenetic diversity of female urinary microbiome.</title>
        <authorList>
            <person name="Thomas-White K."/>
            <person name="Wolfe A.J."/>
        </authorList>
    </citation>
    <scope>NUCLEOTIDE SEQUENCE [LARGE SCALE GENOMIC DNA]</scope>
    <source>
        <strain evidence="1 2">UMB0319</strain>
    </source>
</reference>
<dbReference type="GO" id="GO:0005829">
    <property type="term" value="C:cytosol"/>
    <property type="evidence" value="ECO:0007669"/>
    <property type="project" value="TreeGrafter"/>
</dbReference>
<dbReference type="Proteomes" id="UP000234778">
    <property type="component" value="Unassembled WGS sequence"/>
</dbReference>
<dbReference type="EMBL" id="PKHA01000007">
    <property type="protein sequence ID" value="PKY98438.1"/>
    <property type="molecule type" value="Genomic_DNA"/>
</dbReference>
<dbReference type="GO" id="GO:0016791">
    <property type="term" value="F:phosphatase activity"/>
    <property type="evidence" value="ECO:0007669"/>
    <property type="project" value="TreeGrafter"/>
</dbReference>
<comment type="caution">
    <text evidence="1">The sequence shown here is derived from an EMBL/GenBank/DDBJ whole genome shotgun (WGS) entry which is preliminary data.</text>
</comment>
<dbReference type="Gene3D" id="3.30.1240.10">
    <property type="match status" value="1"/>
</dbReference>
<organism evidence="1 2">
    <name type="scientific">Actinomyces urogenitalis</name>
    <dbReference type="NCBI Taxonomy" id="103621"/>
    <lineage>
        <taxon>Bacteria</taxon>
        <taxon>Bacillati</taxon>
        <taxon>Actinomycetota</taxon>
        <taxon>Actinomycetes</taxon>
        <taxon>Actinomycetales</taxon>
        <taxon>Actinomycetaceae</taxon>
        <taxon>Actinomyces</taxon>
    </lineage>
</organism>
<dbReference type="SUPFAM" id="SSF56784">
    <property type="entry name" value="HAD-like"/>
    <property type="match status" value="1"/>
</dbReference>
<dbReference type="Pfam" id="PF08282">
    <property type="entry name" value="Hydrolase_3"/>
    <property type="match status" value="1"/>
</dbReference>
<protein>
    <submittedName>
        <fullName evidence="1">Haloacid dehalogenase</fullName>
    </submittedName>
</protein>
<proteinExistence type="predicted"/>
<dbReference type="InterPro" id="IPR006379">
    <property type="entry name" value="HAD-SF_hydro_IIB"/>
</dbReference>
<dbReference type="PANTHER" id="PTHR10000:SF8">
    <property type="entry name" value="HAD SUPERFAMILY HYDROLASE-LIKE, TYPE 3"/>
    <property type="match status" value="1"/>
</dbReference>
<accession>A0A2I1KS49</accession>